<evidence type="ECO:0000259" key="1">
    <source>
        <dbReference type="Pfam" id="PF26096"/>
    </source>
</evidence>
<accession>A0AAD2J4U5</accession>
<dbReference type="InterPro" id="IPR058346">
    <property type="entry name" value="DUF8033"/>
</dbReference>
<organism evidence="2 3">
    <name type="scientific">Achromobacter aegrifaciens</name>
    <dbReference type="NCBI Taxonomy" id="1287736"/>
    <lineage>
        <taxon>Bacteria</taxon>
        <taxon>Pseudomonadati</taxon>
        <taxon>Pseudomonadota</taxon>
        <taxon>Betaproteobacteria</taxon>
        <taxon>Burkholderiales</taxon>
        <taxon>Alcaligenaceae</taxon>
        <taxon>Achromobacter</taxon>
    </lineage>
</organism>
<feature type="domain" description="DUF8033" evidence="1">
    <location>
        <begin position="17"/>
        <end position="73"/>
    </location>
</feature>
<dbReference type="Pfam" id="PF26096">
    <property type="entry name" value="DUF8033"/>
    <property type="match status" value="1"/>
</dbReference>
<evidence type="ECO:0000313" key="3">
    <source>
        <dbReference type="Proteomes" id="UP000044098"/>
    </source>
</evidence>
<sequence>MKLIPIKPNGLDPVVLEYRDGTRLLFSYEMPVAAYSPGGGFIVTREKVSVTTERRITEWVGSHPCRDVDQAEIFAVITDRPMLTRE</sequence>
<dbReference type="RefSeq" id="WP_054458046.1">
    <property type="nucleotide sequence ID" value="NZ_CYTK01000012.1"/>
</dbReference>
<proteinExistence type="predicted"/>
<protein>
    <recommendedName>
        <fullName evidence="1">DUF8033 domain-containing protein</fullName>
    </recommendedName>
</protein>
<dbReference type="EMBL" id="CYTK01000012">
    <property type="protein sequence ID" value="CUJ71188.1"/>
    <property type="molecule type" value="Genomic_DNA"/>
</dbReference>
<name>A0AAD2J4U5_ACHAE</name>
<dbReference type="AlphaFoldDB" id="A0AAD2J4U5"/>
<reference evidence="2 3" key="1">
    <citation type="submission" date="2015-09" db="EMBL/GenBank/DDBJ databases">
        <authorList>
            <consortium name="Pathogen Informatics"/>
        </authorList>
    </citation>
    <scope>NUCLEOTIDE SEQUENCE [LARGE SCALE GENOMIC DNA]</scope>
    <source>
        <strain evidence="2 3">2789STDY5608625</strain>
    </source>
</reference>
<gene>
    <name evidence="2" type="ORF">ERS370000_05441</name>
</gene>
<dbReference type="Proteomes" id="UP000044098">
    <property type="component" value="Unassembled WGS sequence"/>
</dbReference>
<comment type="caution">
    <text evidence="2">The sequence shown here is derived from an EMBL/GenBank/DDBJ whole genome shotgun (WGS) entry which is preliminary data.</text>
</comment>
<evidence type="ECO:0000313" key="2">
    <source>
        <dbReference type="EMBL" id="CUJ71188.1"/>
    </source>
</evidence>